<gene>
    <name evidence="3" type="ORF">BT96DRAFT_938439</name>
</gene>
<keyword evidence="4" id="KW-1185">Reference proteome</keyword>
<feature type="region of interest" description="Disordered" evidence="1">
    <location>
        <begin position="1"/>
        <end position="46"/>
    </location>
</feature>
<keyword evidence="2" id="KW-0472">Membrane</keyword>
<sequence length="130" mass="14028">MTLLLATSPTPSTPSPASSSTASTAAPTPSPPPTPNSLLQGHDSSDAKIHRGYSSWRFGLEELEMMLFSIYSPVHALLWLAANSSNWIVMLVVMGVAGVQLNALTQSYKLLVKDKEILHAEVHERSIMKA</sequence>
<reference evidence="3" key="1">
    <citation type="journal article" date="2019" name="Environ. Microbiol.">
        <title>Fungal ecological strategies reflected in gene transcription - a case study of two litter decomposers.</title>
        <authorList>
            <person name="Barbi F."/>
            <person name="Kohler A."/>
            <person name="Barry K."/>
            <person name="Baskaran P."/>
            <person name="Daum C."/>
            <person name="Fauchery L."/>
            <person name="Ihrmark K."/>
            <person name="Kuo A."/>
            <person name="LaButti K."/>
            <person name="Lipzen A."/>
            <person name="Morin E."/>
            <person name="Grigoriev I.V."/>
            <person name="Henrissat B."/>
            <person name="Lindahl B."/>
            <person name="Martin F."/>
        </authorList>
    </citation>
    <scope>NUCLEOTIDE SEQUENCE</scope>
    <source>
        <strain evidence="3">JB14</strain>
    </source>
</reference>
<name>A0A6A4HSS7_9AGAR</name>
<evidence type="ECO:0000313" key="4">
    <source>
        <dbReference type="Proteomes" id="UP000799118"/>
    </source>
</evidence>
<evidence type="ECO:0000256" key="2">
    <source>
        <dbReference type="SAM" id="Phobius"/>
    </source>
</evidence>
<accession>A0A6A4HSS7</accession>
<keyword evidence="2" id="KW-1133">Transmembrane helix</keyword>
<feature type="transmembrane region" description="Helical" evidence="2">
    <location>
        <begin position="87"/>
        <end position="105"/>
    </location>
</feature>
<dbReference type="AlphaFoldDB" id="A0A6A4HSS7"/>
<feature type="compositionally biased region" description="Low complexity" evidence="1">
    <location>
        <begin position="1"/>
        <end position="27"/>
    </location>
</feature>
<dbReference type="Proteomes" id="UP000799118">
    <property type="component" value="Unassembled WGS sequence"/>
</dbReference>
<protein>
    <submittedName>
        <fullName evidence="3">Uncharacterized protein</fullName>
    </submittedName>
</protein>
<organism evidence="3 4">
    <name type="scientific">Gymnopus androsaceus JB14</name>
    <dbReference type="NCBI Taxonomy" id="1447944"/>
    <lineage>
        <taxon>Eukaryota</taxon>
        <taxon>Fungi</taxon>
        <taxon>Dikarya</taxon>
        <taxon>Basidiomycota</taxon>
        <taxon>Agaricomycotina</taxon>
        <taxon>Agaricomycetes</taxon>
        <taxon>Agaricomycetidae</taxon>
        <taxon>Agaricales</taxon>
        <taxon>Marasmiineae</taxon>
        <taxon>Omphalotaceae</taxon>
        <taxon>Gymnopus</taxon>
    </lineage>
</organism>
<evidence type="ECO:0000313" key="3">
    <source>
        <dbReference type="EMBL" id="KAE9400821.1"/>
    </source>
</evidence>
<dbReference type="OrthoDB" id="3363151at2759"/>
<dbReference type="Pfam" id="PF10332">
    <property type="entry name" value="DUF2418"/>
    <property type="match status" value="1"/>
</dbReference>
<dbReference type="InterPro" id="IPR018819">
    <property type="entry name" value="Nur1/Mug154"/>
</dbReference>
<keyword evidence="2" id="KW-0812">Transmembrane</keyword>
<proteinExistence type="predicted"/>
<dbReference type="EMBL" id="ML769453">
    <property type="protein sequence ID" value="KAE9400821.1"/>
    <property type="molecule type" value="Genomic_DNA"/>
</dbReference>
<evidence type="ECO:0000256" key="1">
    <source>
        <dbReference type="SAM" id="MobiDB-lite"/>
    </source>
</evidence>